<dbReference type="InterPro" id="IPR029052">
    <property type="entry name" value="Metallo-depent_PP-like"/>
</dbReference>
<feature type="coiled-coil region" evidence="5">
    <location>
        <begin position="991"/>
        <end position="1027"/>
    </location>
</feature>
<dbReference type="InterPro" id="IPR027417">
    <property type="entry name" value="P-loop_NTPase"/>
</dbReference>
<evidence type="ECO:0000259" key="7">
    <source>
        <dbReference type="Pfam" id="PF12320"/>
    </source>
</evidence>
<comment type="caution">
    <text evidence="8">The sequence shown here is derived from an EMBL/GenBank/DDBJ whole genome shotgun (WGS) entry which is preliminary data.</text>
</comment>
<feature type="coiled-coil region" evidence="5">
    <location>
        <begin position="1119"/>
        <end position="1195"/>
    </location>
</feature>
<dbReference type="Gene3D" id="3.60.21.10">
    <property type="match status" value="1"/>
</dbReference>
<dbReference type="PANTHER" id="PTHR32114:SF2">
    <property type="entry name" value="ABC TRANSPORTER ABCH.3"/>
    <property type="match status" value="1"/>
</dbReference>
<evidence type="ECO:0000256" key="4">
    <source>
        <dbReference type="ARBA" id="ARBA00022801"/>
    </source>
</evidence>
<proteinExistence type="inferred from homology"/>
<dbReference type="Gene3D" id="3.40.50.300">
    <property type="entry name" value="P-loop containing nucleotide triphosphate hydrolases"/>
    <property type="match status" value="2"/>
</dbReference>
<dbReference type="GO" id="GO:0004519">
    <property type="term" value="F:endonuclease activity"/>
    <property type="evidence" value="ECO:0007669"/>
    <property type="project" value="InterPro"/>
</dbReference>
<dbReference type="NCBIfam" id="TIGR00618">
    <property type="entry name" value="sbcc"/>
    <property type="match status" value="1"/>
</dbReference>
<dbReference type="Pfam" id="PF13558">
    <property type="entry name" value="SbcC_Walker_B"/>
    <property type="match status" value="1"/>
</dbReference>
<dbReference type="CDD" id="cd00840">
    <property type="entry name" value="MPP_Mre11_N"/>
    <property type="match status" value="1"/>
</dbReference>
<dbReference type="Pfam" id="PF00149">
    <property type="entry name" value="Metallophos"/>
    <property type="match status" value="1"/>
</dbReference>
<evidence type="ECO:0000259" key="6">
    <source>
        <dbReference type="Pfam" id="PF00149"/>
    </source>
</evidence>
<keyword evidence="4" id="KW-0378">Hydrolase</keyword>
<keyword evidence="5" id="KW-0175">Coiled coil</keyword>
<evidence type="ECO:0000256" key="1">
    <source>
        <dbReference type="ARBA" id="ARBA00010555"/>
    </source>
</evidence>
<dbReference type="InterPro" id="IPR041796">
    <property type="entry name" value="Mre11_N"/>
</dbReference>
<dbReference type="PANTHER" id="PTHR32114">
    <property type="entry name" value="ABC TRANSPORTER ABCH.3"/>
    <property type="match status" value="1"/>
</dbReference>
<evidence type="ECO:0000256" key="5">
    <source>
        <dbReference type="SAM" id="Coils"/>
    </source>
</evidence>
<comment type="similarity">
    <text evidence="1">Belongs to the SbcD family.</text>
</comment>
<dbReference type="NCBIfam" id="TIGR00619">
    <property type="entry name" value="sbcd"/>
    <property type="match status" value="1"/>
</dbReference>
<accession>A0A0A2VTJ0</accession>
<evidence type="ECO:0000256" key="3">
    <source>
        <dbReference type="ARBA" id="ARBA00013365"/>
    </source>
</evidence>
<dbReference type="SUPFAM" id="SSF56300">
    <property type="entry name" value="Metallo-dependent phosphatases"/>
    <property type="match status" value="1"/>
</dbReference>
<dbReference type="Proteomes" id="UP000030106">
    <property type="component" value="Unassembled WGS sequence"/>
</dbReference>
<dbReference type="EMBL" id="ANFO01000236">
    <property type="protein sequence ID" value="KGQ11191.1"/>
    <property type="molecule type" value="Genomic_DNA"/>
</dbReference>
<evidence type="ECO:0000256" key="2">
    <source>
        <dbReference type="ARBA" id="ARBA00011322"/>
    </source>
</evidence>
<dbReference type="Gene3D" id="3.30.160.720">
    <property type="match status" value="1"/>
</dbReference>
<dbReference type="Pfam" id="PF12320">
    <property type="entry name" value="SbcD_C"/>
    <property type="match status" value="1"/>
</dbReference>
<dbReference type="Pfam" id="PF13555">
    <property type="entry name" value="AAA_29"/>
    <property type="match status" value="1"/>
</dbReference>
<dbReference type="SUPFAM" id="SSF52540">
    <property type="entry name" value="P-loop containing nucleoside triphosphate hydrolases"/>
    <property type="match status" value="1"/>
</dbReference>
<reference evidence="8 9" key="1">
    <citation type="submission" date="2012-10" db="EMBL/GenBank/DDBJ databases">
        <title>Genome sequencing and analysis of entomopathogenic fungi Beauveria bassiana D1-5.</title>
        <authorList>
            <person name="Li Q."/>
            <person name="Wang L."/>
            <person name="Zhang Z."/>
            <person name="Wang Q."/>
            <person name="Ren J."/>
            <person name="Wang M."/>
            <person name="Xu W."/>
            <person name="Wang J."/>
            <person name="Lu Y."/>
            <person name="Du Q."/>
            <person name="Sun Z."/>
        </authorList>
    </citation>
    <scope>NUCLEOTIDE SEQUENCE [LARGE SCALE GENOMIC DNA]</scope>
    <source>
        <strain evidence="8 9">D1-5</strain>
    </source>
</reference>
<dbReference type="NCBIfam" id="NF008206">
    <property type="entry name" value="PRK10966.1"/>
    <property type="match status" value="1"/>
</dbReference>
<gene>
    <name evidence="8" type="ORF">BBAD15_g3104</name>
</gene>
<feature type="coiled-coil region" evidence="5">
    <location>
        <begin position="824"/>
        <end position="885"/>
    </location>
</feature>
<dbReference type="HOGENOM" id="CLU_004785_1_0_1"/>
<name>A0A0A2VTJ0_BEABA</name>
<dbReference type="InterPro" id="IPR004843">
    <property type="entry name" value="Calcineurin-like_PHP"/>
</dbReference>
<dbReference type="GO" id="GO:0008408">
    <property type="term" value="F:3'-5' exonuclease activity"/>
    <property type="evidence" value="ECO:0007669"/>
    <property type="project" value="InterPro"/>
</dbReference>
<feature type="domain" description="Nuclease SbcCD subunit D C-terminal" evidence="7">
    <location>
        <begin position="285"/>
        <end position="372"/>
    </location>
</feature>
<dbReference type="InterPro" id="IPR026843">
    <property type="entry name" value="SbcD_C"/>
</dbReference>
<organism evidence="8 9">
    <name type="scientific">Beauveria bassiana D1-5</name>
    <dbReference type="NCBI Taxonomy" id="1245745"/>
    <lineage>
        <taxon>Eukaryota</taxon>
        <taxon>Fungi</taxon>
        <taxon>Dikarya</taxon>
        <taxon>Ascomycota</taxon>
        <taxon>Pezizomycotina</taxon>
        <taxon>Sordariomycetes</taxon>
        <taxon>Hypocreomycetidae</taxon>
        <taxon>Hypocreales</taxon>
        <taxon>Cordycipitaceae</taxon>
        <taxon>Beauveria</taxon>
    </lineage>
</organism>
<dbReference type="GO" id="GO:0006259">
    <property type="term" value="P:DNA metabolic process"/>
    <property type="evidence" value="ECO:0007669"/>
    <property type="project" value="InterPro"/>
</dbReference>
<comment type="subunit">
    <text evidence="2">Heterodimer of SbcC and SbcD.</text>
</comment>
<dbReference type="InterPro" id="IPR004592">
    <property type="entry name" value="SbcC_gammaproteobac_type"/>
</dbReference>
<evidence type="ECO:0000313" key="9">
    <source>
        <dbReference type="Proteomes" id="UP000030106"/>
    </source>
</evidence>
<feature type="domain" description="Calcineurin-like phosphoesterase" evidence="6">
    <location>
        <begin position="5"/>
        <end position="233"/>
    </location>
</feature>
<protein>
    <recommendedName>
        <fullName evidence="3">Nuclease SbcCD subunit D</fullName>
    </recommendedName>
</protein>
<dbReference type="NCBIfam" id="NF007600">
    <property type="entry name" value="PRK10246.1"/>
    <property type="match status" value="1"/>
</dbReference>
<sequence>MGQVMRILHTSDWHLGQNFYTKSRASEHQAFLGWLLNAAVEHRVDAIIVAGDIFDTGSPPSYAREMYNRFVVQLQATGCQLVVLAGNHDSVATLNESRELLACLNTQVIASARHNKDEQALTLNQKDGTPGAILCPIPFLRPRDIQSSQAGLSGHEKQRSLMEAISEHYQQCYAAAVALRGDQPLPIIATGHLTTVGVTKSDAVRDIYIGTLDAFPAQHFPPADYIALGHIHRAQKIGGTEHIRYSGSPIPLSFDETGKAKTVFLVTFREGALASVEPLEVPTSQPLAIVKGSLRDIEQQLEQWRNAPAEPKVWLDIEIATDEYLHDMQRQVQALTEDLPVEVVLLRRSREQRERVMASQHKETLSELSVEENAVCANAVRLAPAGGTGMKILSLRLKNINSLKGEWKIDFTREPFASNGLFAITGPTGAGKTTLLDAICLALYHKTPRLNTVSQSQNDLMTRDTAECLAEVEFEVKGTGYRAFWSQTRARNAANGNLQAPRVELAQISDGKILADKIKDKLEIIASLTGLDYDRFTRSMMLSQGQFAAFLNADANDRASLLEELTGTEIYGTVSAAVFENHKQIKSRLENLLAQASGVALLTAEQQQQLTESLQALTLEEKKLSAEHHRQQQHQQWLTQRTRLSADKMQKQHALDAANQALKDAEPMLAKLTRALPAEKLRPHWQRLQEKQLSLKQNSEAAEKVNTRLQQLFVRRQQTRMLATGQAQRLKSEAQQVEDWLAANDRYRLWAAELAGWRMAFTQQQRDDKQLAELNQTLEASRQKLQGLPAPKLGLSPDEVSAHLQRMLATRPARQLLATLQPQFAALEKRKIEQLRELAELDKSIAECDVELGQKRQQYKDKRQHEADLEKVVEQEKRIQSLEAERARLQPDSPCPLCGSTQHPAVEAYQALEPGENQQRLAALKQEVAKLAELGFALKGQLDTRRQQREKLIQASATLQAEEASLSARWQQQCADLAIALTPQDDVSAWLDEQEQREQQLRQLSDRLALEAQYQRDSQQHEKLNADVMAQRASLQSSLEQAGLQRPEPGDEQHWLEARQQESQQWQHQQDKLPQLRQQLSALDMLLSTLADDGSTPLPLDEHEHQAALQNWQALHNDCNLLEGQRQSLEQQLNHSQAEASAAQAQFSSELSASQFSDEADFRGALLEESERLELEQRKQQLERQQHQQTTLLEQAASALAQHLSARPENLHEETDLSVLEAQTASLSLQLRDNASRQGQIVQQLRHDEENRVRQQALMQEIKACEAQVEDWGYLNALIGSKEGDKFRKFAQGLTLDNLVWLANNQLNRLHGRYLLQRKDSEALELQVVDTWQADAVRDTRTLSGGESFLVSLALALALSDLVSHKTRIDSLFLDEGFGTLDAQTLDTALDALDTLNASGKTIGVISHVEAMKERIPVQIKVKKINGLGVSRLDKAFVVD</sequence>
<evidence type="ECO:0000313" key="8">
    <source>
        <dbReference type="EMBL" id="KGQ11191.1"/>
    </source>
</evidence>
<dbReference type="InterPro" id="IPR004593">
    <property type="entry name" value="SbcD"/>
</dbReference>